<dbReference type="RefSeq" id="WP_134335085.1">
    <property type="nucleotide sequence ID" value="NZ_BMCZ01000001.1"/>
</dbReference>
<keyword evidence="2" id="KW-0812">Transmembrane</keyword>
<dbReference type="OrthoDB" id="660047at2"/>
<accession>A0A4Y8AJP5</accession>
<organism evidence="4 5">
    <name type="scientific">Mucilaginibacter phyllosphaerae</name>
    <dbReference type="NCBI Taxonomy" id="1812349"/>
    <lineage>
        <taxon>Bacteria</taxon>
        <taxon>Pseudomonadati</taxon>
        <taxon>Bacteroidota</taxon>
        <taxon>Sphingobacteriia</taxon>
        <taxon>Sphingobacteriales</taxon>
        <taxon>Sphingobacteriaceae</taxon>
        <taxon>Mucilaginibacter</taxon>
    </lineage>
</organism>
<sequence length="389" mass="42123">MIIYNKLWLNNKTVVDHLKADPIAGHITKEEFTKIRAAYPVGFYIPGLLVSAGLFILTCIIAMVAIGLLSLMTAATHIIESPGWPIFLGVICYVILELLTKDKHYFHSGVDNALLYYSAGLLGGGLLWIISKSNITTGDNLLSAIVICLLCIYLTLRFADVVTAAVAAVSAFASVYFFWAMMGTIGLATMPFVMMIAAAAMYYTFNKLNHLYYINCISIIKILSLITLYAAGNYYVVNSLNNILNHLDDSHIYVPYGFIFWIWTMLLPVAYVVLGLKKKNTMLLRTGLILAGASVVTFRNYYHLLPIEVMLTLSGLILLAASYITIKRLKTPLNGITFAPPEQAGTPESLNLEGLIIGQAASHLAPAAPGPSSPFGGGSGGGSGSSDSF</sequence>
<reference evidence="3 6" key="3">
    <citation type="submission" date="2020-08" db="EMBL/GenBank/DDBJ databases">
        <title>Genomic Encyclopedia of Type Strains, Phase IV (KMG-IV): sequencing the most valuable type-strain genomes for metagenomic binning, comparative biology and taxonomic classification.</title>
        <authorList>
            <person name="Goeker M."/>
        </authorList>
    </citation>
    <scope>NUCLEOTIDE SEQUENCE [LARGE SCALE GENOMIC DNA]</scope>
    <source>
        <strain evidence="3 6">DSM 100995</strain>
    </source>
</reference>
<gene>
    <name evidence="4" type="ORF">E2R65_03540</name>
    <name evidence="3" type="ORF">GGR35_000281</name>
</gene>
<feature type="transmembrane region" description="Helical" evidence="2">
    <location>
        <begin position="137"/>
        <end position="156"/>
    </location>
</feature>
<keyword evidence="2" id="KW-1133">Transmembrane helix</keyword>
<reference evidence="4" key="2">
    <citation type="submission" date="2019-03" db="EMBL/GenBank/DDBJ databases">
        <authorList>
            <person name="Yan Y.-Q."/>
            <person name="Du Z.-J."/>
        </authorList>
    </citation>
    <scope>NUCLEOTIDE SEQUENCE</scope>
    <source>
        <strain evidence="4">PP-F2FG21</strain>
    </source>
</reference>
<feature type="transmembrane region" description="Helical" evidence="2">
    <location>
        <begin position="161"/>
        <end position="179"/>
    </location>
</feature>
<name>A0A4Y8AJP5_9SPHI</name>
<dbReference type="AlphaFoldDB" id="A0A4Y8AJP5"/>
<evidence type="ECO:0000256" key="2">
    <source>
        <dbReference type="SAM" id="Phobius"/>
    </source>
</evidence>
<feature type="transmembrane region" description="Helical" evidence="2">
    <location>
        <begin position="43"/>
        <end position="71"/>
    </location>
</feature>
<reference evidence="4 5" key="1">
    <citation type="journal article" date="2016" name="Int. J. Syst. Evol. Microbiol.">
        <title>Proposal of Mucilaginibacter phyllosphaerae sp. nov. isolated from the phyllosphere of Galium album.</title>
        <authorList>
            <person name="Aydogan E.L."/>
            <person name="Busse H.J."/>
            <person name="Moser G."/>
            <person name="Muller C."/>
            <person name="Kampfer P."/>
            <person name="Glaeser S.P."/>
        </authorList>
    </citation>
    <scope>NUCLEOTIDE SEQUENCE [LARGE SCALE GENOMIC DNA]</scope>
    <source>
        <strain evidence="4 5">PP-F2FG21</strain>
    </source>
</reference>
<dbReference type="EMBL" id="JACIEG010000001">
    <property type="protein sequence ID" value="MBB3967695.1"/>
    <property type="molecule type" value="Genomic_DNA"/>
</dbReference>
<protein>
    <recommendedName>
        <fullName evidence="7">DUF2157 domain-containing protein</fullName>
    </recommendedName>
</protein>
<feature type="transmembrane region" description="Helical" evidence="2">
    <location>
        <begin position="212"/>
        <end position="232"/>
    </location>
</feature>
<evidence type="ECO:0000313" key="6">
    <source>
        <dbReference type="Proteomes" id="UP000583101"/>
    </source>
</evidence>
<keyword evidence="6" id="KW-1185">Reference proteome</keyword>
<evidence type="ECO:0000313" key="5">
    <source>
        <dbReference type="Proteomes" id="UP000297248"/>
    </source>
</evidence>
<evidence type="ECO:0000313" key="4">
    <source>
        <dbReference type="EMBL" id="TEW69250.1"/>
    </source>
</evidence>
<dbReference type="Proteomes" id="UP000583101">
    <property type="component" value="Unassembled WGS sequence"/>
</dbReference>
<feature type="region of interest" description="Disordered" evidence="1">
    <location>
        <begin position="365"/>
        <end position="389"/>
    </location>
</feature>
<feature type="transmembrane region" description="Helical" evidence="2">
    <location>
        <begin position="283"/>
        <end position="301"/>
    </location>
</feature>
<comment type="caution">
    <text evidence="4">The sequence shown here is derived from an EMBL/GenBank/DDBJ whole genome shotgun (WGS) entry which is preliminary data.</text>
</comment>
<evidence type="ECO:0008006" key="7">
    <source>
        <dbReference type="Google" id="ProtNLM"/>
    </source>
</evidence>
<feature type="transmembrane region" description="Helical" evidence="2">
    <location>
        <begin position="83"/>
        <end position="100"/>
    </location>
</feature>
<dbReference type="EMBL" id="SNQG01000001">
    <property type="protein sequence ID" value="TEW69250.1"/>
    <property type="molecule type" value="Genomic_DNA"/>
</dbReference>
<keyword evidence="2" id="KW-0472">Membrane</keyword>
<feature type="compositionally biased region" description="Gly residues" evidence="1">
    <location>
        <begin position="375"/>
        <end position="389"/>
    </location>
</feature>
<proteinExistence type="predicted"/>
<evidence type="ECO:0000313" key="3">
    <source>
        <dbReference type="EMBL" id="MBB3967695.1"/>
    </source>
</evidence>
<feature type="transmembrane region" description="Helical" evidence="2">
    <location>
        <begin position="185"/>
        <end position="205"/>
    </location>
</feature>
<evidence type="ECO:0000256" key="1">
    <source>
        <dbReference type="SAM" id="MobiDB-lite"/>
    </source>
</evidence>
<feature type="transmembrane region" description="Helical" evidence="2">
    <location>
        <begin position="252"/>
        <end position="276"/>
    </location>
</feature>
<dbReference type="Proteomes" id="UP000297248">
    <property type="component" value="Unassembled WGS sequence"/>
</dbReference>
<feature type="transmembrane region" description="Helical" evidence="2">
    <location>
        <begin position="112"/>
        <end position="131"/>
    </location>
</feature>
<feature type="transmembrane region" description="Helical" evidence="2">
    <location>
        <begin position="307"/>
        <end position="326"/>
    </location>
</feature>